<dbReference type="PANTHER" id="PTHR43638:SF3">
    <property type="entry name" value="ALDEHYDE REDUCTASE"/>
    <property type="match status" value="1"/>
</dbReference>
<dbReference type="Proteomes" id="UP000244338">
    <property type="component" value="Unassembled WGS sequence"/>
</dbReference>
<dbReference type="CDD" id="cd19093">
    <property type="entry name" value="AKR_AtPLR-like"/>
    <property type="match status" value="1"/>
</dbReference>
<accession>A0A2R6XXN0</accession>
<name>A0A2R6XXN0_9BACL</name>
<dbReference type="Pfam" id="PF00248">
    <property type="entry name" value="Aldo_ket_red"/>
    <property type="match status" value="1"/>
</dbReference>
<comment type="caution">
    <text evidence="2">The sequence shown here is derived from an EMBL/GenBank/DDBJ whole genome shotgun (WGS) entry which is preliminary data.</text>
</comment>
<evidence type="ECO:0000259" key="1">
    <source>
        <dbReference type="Pfam" id="PF00248"/>
    </source>
</evidence>
<dbReference type="Gene3D" id="3.20.20.100">
    <property type="entry name" value="NADP-dependent oxidoreductase domain"/>
    <property type="match status" value="1"/>
</dbReference>
<dbReference type="SUPFAM" id="SSF51430">
    <property type="entry name" value="NAD(P)-linked oxidoreductase"/>
    <property type="match status" value="1"/>
</dbReference>
<dbReference type="InterPro" id="IPR023210">
    <property type="entry name" value="NADP_OxRdtase_dom"/>
</dbReference>
<protein>
    <submittedName>
        <fullName evidence="2">L-fuco-beta-pyranose dehydrogenase</fullName>
    </submittedName>
</protein>
<proteinExistence type="predicted"/>
<dbReference type="InterPro" id="IPR036812">
    <property type="entry name" value="NAD(P)_OxRdtase_dom_sf"/>
</dbReference>
<feature type="domain" description="NADP-dependent oxidoreductase" evidence="1">
    <location>
        <begin position="3"/>
        <end position="318"/>
    </location>
</feature>
<evidence type="ECO:0000313" key="3">
    <source>
        <dbReference type="Proteomes" id="UP000244338"/>
    </source>
</evidence>
<dbReference type="AlphaFoldDB" id="A0A2R6XXN0"/>
<gene>
    <name evidence="2" type="ORF">BSOLF_0040</name>
</gene>
<dbReference type="PANTHER" id="PTHR43638">
    <property type="entry name" value="OXIDOREDUCTASE, ALDO/KETO REDUCTASE FAMILY PROTEIN"/>
    <property type="match status" value="1"/>
</dbReference>
<sequence>MPPLGIGTWQWGDRFIWGYGRRYREDDLKEAFFTAVRHGIRLFDTAEMYGLGRSETLLGMFLKEYEKSAEAYEQNMAVGTVRLVEGALSSKRASSSALVLVSKFFPYPWRMHPSDLIRALNKTLKRLDRSKLDLYLLHWPWGPRSIETWMEAMAEAVRRGLVRAVGVSNCTVEQLKRAQDRLSRYGIPLAANQVEYSLLVRSPENNGLLSYMRSSGVRLMAYSPLAMGWLTGRYTIEHPPGGYRNRYRRDPRLPIVLQTLREIAQKHKAEPAHIALAWLITKGAVPIPGATHARQAASNAMALAVQLDEEDVERLDQV</sequence>
<dbReference type="EMBL" id="PEBX01000171">
    <property type="protein sequence ID" value="PTQ55184.1"/>
    <property type="molecule type" value="Genomic_DNA"/>
</dbReference>
<reference evidence="3" key="1">
    <citation type="journal article" date="2018" name="Sci. Rep.">
        <title>Lignite coal burning seam in the remote Altai Mountains harbors a hydrogen-driven thermophilic microbial community.</title>
        <authorList>
            <person name="Kadnikov V.V."/>
            <person name="Mardanov A.V."/>
            <person name="Ivasenko D.A."/>
            <person name="Antsiferov D.V."/>
            <person name="Beletsky A.V."/>
            <person name="Karnachuk O.V."/>
            <person name="Ravin N.V."/>
        </authorList>
    </citation>
    <scope>NUCLEOTIDE SEQUENCE [LARGE SCALE GENOMIC DNA]</scope>
</reference>
<evidence type="ECO:0000313" key="2">
    <source>
        <dbReference type="EMBL" id="PTQ55184.1"/>
    </source>
</evidence>
<organism evidence="2 3">
    <name type="scientific">Candidatus Carbonibacillus altaicus</name>
    <dbReference type="NCBI Taxonomy" id="2163959"/>
    <lineage>
        <taxon>Bacteria</taxon>
        <taxon>Bacillati</taxon>
        <taxon>Bacillota</taxon>
        <taxon>Bacilli</taxon>
        <taxon>Bacillales</taxon>
        <taxon>Candidatus Carbonibacillus</taxon>
    </lineage>
</organism>